<organism evidence="3 4">
    <name type="scientific">Rhodanobacter glycinis</name>
    <dbReference type="NCBI Taxonomy" id="582702"/>
    <lineage>
        <taxon>Bacteria</taxon>
        <taxon>Pseudomonadati</taxon>
        <taxon>Pseudomonadota</taxon>
        <taxon>Gammaproteobacteria</taxon>
        <taxon>Lysobacterales</taxon>
        <taxon>Rhodanobacteraceae</taxon>
        <taxon>Rhodanobacter</taxon>
    </lineage>
</organism>
<protein>
    <recommendedName>
        <fullName evidence="2">UDP-N-acetylglucosamine 2-epimerase domain-containing protein</fullName>
    </recommendedName>
</protein>
<evidence type="ECO:0000313" key="3">
    <source>
        <dbReference type="EMBL" id="TPG08647.1"/>
    </source>
</evidence>
<proteinExistence type="inferred from homology"/>
<sequence length="371" mass="40766">MKRISPKSKATANFFVFVIGTRAQLIKVAPVIVLCESKGLPICLLMTGQHLETIQDLVDEFGIRTPLTRTVEAMERSTVGSLLWWLPSAYFGLRKSLQKIKAENANFDVIVHGDTLSTLIGAFAGWRVGARVVHLESGLSSGKLFDPFPEELSRRIVFRLIDLAMCPNDEAAAYMRSRHRCRVEDTRGNTILDAVAMVGAMDVARDQKPAYLVVSLHRFQNIYDSSRLLELVVLLEAAASRYPIHFVLHPATRKRLVHEKLFDRLAAAPGMVLSPRLGYGDFLRLAAGAACVMTDGGSNQEELAALGVPTIIMRKATERPDGLGGNAVMEADISEGVRSFLLKGDFGRLLASPIKLEADGPSERVVRSLLK</sequence>
<feature type="domain" description="UDP-N-acetylglucosamine 2-epimerase" evidence="2">
    <location>
        <begin position="38"/>
        <end position="327"/>
    </location>
</feature>
<keyword evidence="1" id="KW-0413">Isomerase</keyword>
<dbReference type="RefSeq" id="WP_140652332.1">
    <property type="nucleotide sequence ID" value="NZ_RCZB01000003.1"/>
</dbReference>
<dbReference type="PANTHER" id="PTHR43174">
    <property type="entry name" value="UDP-N-ACETYLGLUCOSAMINE 2-EPIMERASE"/>
    <property type="match status" value="1"/>
</dbReference>
<dbReference type="OrthoDB" id="9803238at2"/>
<comment type="caution">
    <text evidence="3">The sequence shown here is derived from an EMBL/GenBank/DDBJ whole genome shotgun (WGS) entry which is preliminary data.</text>
</comment>
<gene>
    <name evidence="3" type="ORF">EAH88_10425</name>
</gene>
<dbReference type="AlphaFoldDB" id="A0A502C623"/>
<accession>A0A502C623</accession>
<dbReference type="GO" id="GO:0016853">
    <property type="term" value="F:isomerase activity"/>
    <property type="evidence" value="ECO:0007669"/>
    <property type="project" value="UniProtKB-KW"/>
</dbReference>
<dbReference type="InterPro" id="IPR029767">
    <property type="entry name" value="WecB-like"/>
</dbReference>
<dbReference type="PANTHER" id="PTHR43174:SF3">
    <property type="entry name" value="UDP-N-ACETYLGLUCOSAMINE 2-EPIMERASE"/>
    <property type="match status" value="1"/>
</dbReference>
<evidence type="ECO:0000259" key="2">
    <source>
        <dbReference type="Pfam" id="PF02350"/>
    </source>
</evidence>
<dbReference type="Proteomes" id="UP000319486">
    <property type="component" value="Unassembled WGS sequence"/>
</dbReference>
<comment type="similarity">
    <text evidence="1">Belongs to the UDP-N-acetylglucosamine 2-epimerase family.</text>
</comment>
<dbReference type="EMBL" id="RCZO01000005">
    <property type="protein sequence ID" value="TPG08647.1"/>
    <property type="molecule type" value="Genomic_DNA"/>
</dbReference>
<reference evidence="3 4" key="1">
    <citation type="journal article" date="2019" name="Environ. Microbiol.">
        <title>Species interactions and distinct microbial communities in high Arctic permafrost affected cryosols are associated with the CH4 and CO2 gas fluxes.</title>
        <authorList>
            <person name="Altshuler I."/>
            <person name="Hamel J."/>
            <person name="Turney S."/>
            <person name="Magnuson E."/>
            <person name="Levesque R."/>
            <person name="Greer C."/>
            <person name="Whyte L.G."/>
        </authorList>
    </citation>
    <scope>NUCLEOTIDE SEQUENCE [LARGE SCALE GENOMIC DNA]</scope>
    <source>
        <strain evidence="3 4">S13Y</strain>
    </source>
</reference>
<evidence type="ECO:0000313" key="4">
    <source>
        <dbReference type="Proteomes" id="UP000319486"/>
    </source>
</evidence>
<dbReference type="Pfam" id="PF02350">
    <property type="entry name" value="Epimerase_2"/>
    <property type="match status" value="1"/>
</dbReference>
<keyword evidence="4" id="KW-1185">Reference proteome</keyword>
<evidence type="ECO:0000256" key="1">
    <source>
        <dbReference type="RuleBase" id="RU003513"/>
    </source>
</evidence>
<dbReference type="Gene3D" id="3.40.50.2000">
    <property type="entry name" value="Glycogen Phosphorylase B"/>
    <property type="match status" value="2"/>
</dbReference>
<name>A0A502C623_9GAMM</name>
<dbReference type="InterPro" id="IPR003331">
    <property type="entry name" value="UDP_GlcNAc_Epimerase_2_dom"/>
</dbReference>
<dbReference type="SUPFAM" id="SSF53756">
    <property type="entry name" value="UDP-Glycosyltransferase/glycogen phosphorylase"/>
    <property type="match status" value="1"/>
</dbReference>